<reference evidence="1" key="1">
    <citation type="submission" date="2022-09" db="EMBL/GenBank/DDBJ databases">
        <title>Intensive care unit water sources are persistently colonized with multi-drug resistant bacteria and are the site of extensive horizontal gene transfer of antibiotic resistance genes.</title>
        <authorList>
            <person name="Diorio-Toth L."/>
        </authorList>
    </citation>
    <scope>NUCLEOTIDE SEQUENCE</scope>
    <source>
        <strain evidence="1">GD03676</strain>
    </source>
</reference>
<evidence type="ECO:0000313" key="1">
    <source>
        <dbReference type="EMBL" id="MDH2053379.1"/>
    </source>
</evidence>
<accession>A0AA42WGV2</accession>
<name>A0AA42WGV2_9BURK</name>
<sequence length="113" mass="12706">MIVAYSAEEGPSVRTENEIAADVMGFLPVDGNWLSLERLLEELWRIGPTASSLRALFAVFERFPNDDGAGVFWSIVHGIESLPIPYEAELRESLARQHSEMGEIMLSRLERSQ</sequence>
<gene>
    <name evidence="1" type="ORF">N5K24_23430</name>
</gene>
<protein>
    <submittedName>
        <fullName evidence="1">Uncharacterized protein</fullName>
    </submittedName>
</protein>
<dbReference type="Proteomes" id="UP001161276">
    <property type="component" value="Unassembled WGS sequence"/>
</dbReference>
<dbReference type="RefSeq" id="WP_280028777.1">
    <property type="nucleotide sequence ID" value="NZ_JAOCKG010000012.1"/>
</dbReference>
<dbReference type="AlphaFoldDB" id="A0AA42WGV2"/>
<comment type="caution">
    <text evidence="1">The sequence shown here is derived from an EMBL/GenBank/DDBJ whole genome shotgun (WGS) entry which is preliminary data.</text>
</comment>
<evidence type="ECO:0000313" key="2">
    <source>
        <dbReference type="Proteomes" id="UP001161276"/>
    </source>
</evidence>
<dbReference type="EMBL" id="JAOCKG010000012">
    <property type="protein sequence ID" value="MDH2053379.1"/>
    <property type="molecule type" value="Genomic_DNA"/>
</dbReference>
<proteinExistence type="predicted"/>
<organism evidence="1 2">
    <name type="scientific">Achromobacter marplatensis</name>
    <dbReference type="NCBI Taxonomy" id="470868"/>
    <lineage>
        <taxon>Bacteria</taxon>
        <taxon>Pseudomonadati</taxon>
        <taxon>Pseudomonadota</taxon>
        <taxon>Betaproteobacteria</taxon>
        <taxon>Burkholderiales</taxon>
        <taxon>Alcaligenaceae</taxon>
        <taxon>Achromobacter</taxon>
    </lineage>
</organism>